<dbReference type="Pfam" id="PF08282">
    <property type="entry name" value="Hydrolase_3"/>
    <property type="match status" value="1"/>
</dbReference>
<dbReference type="Gene3D" id="3.40.50.1000">
    <property type="entry name" value="HAD superfamily/HAD-like"/>
    <property type="match status" value="1"/>
</dbReference>
<protein>
    <submittedName>
        <fullName evidence="1">Cof-type HAD-IIB family hydrolase</fullName>
    </submittedName>
</protein>
<dbReference type="InterPro" id="IPR036412">
    <property type="entry name" value="HAD-like_sf"/>
</dbReference>
<evidence type="ECO:0000313" key="2">
    <source>
        <dbReference type="Proteomes" id="UP001596288"/>
    </source>
</evidence>
<keyword evidence="1" id="KW-0378">Hydrolase</keyword>
<dbReference type="SFLD" id="SFLDG01140">
    <property type="entry name" value="C2.B:_Phosphomannomutase_and_P"/>
    <property type="match status" value="1"/>
</dbReference>
<dbReference type="NCBIfam" id="TIGR00099">
    <property type="entry name" value="Cof-subfamily"/>
    <property type="match status" value="1"/>
</dbReference>
<dbReference type="SFLD" id="SFLDS00003">
    <property type="entry name" value="Haloacid_Dehalogenase"/>
    <property type="match status" value="1"/>
</dbReference>
<dbReference type="NCBIfam" id="TIGR01484">
    <property type="entry name" value="HAD-SF-IIB"/>
    <property type="match status" value="1"/>
</dbReference>
<dbReference type="InterPro" id="IPR023214">
    <property type="entry name" value="HAD_sf"/>
</dbReference>
<proteinExistence type="predicted"/>
<accession>A0ABW1RQC3</accession>
<comment type="caution">
    <text evidence="1">The sequence shown here is derived from an EMBL/GenBank/DDBJ whole genome shotgun (WGS) entry which is preliminary data.</text>
</comment>
<dbReference type="EMBL" id="JBHSSF010000039">
    <property type="protein sequence ID" value="MFC6177632.1"/>
    <property type="molecule type" value="Genomic_DNA"/>
</dbReference>
<sequence length="272" mass="30331">MINPKIIFMDIDGTLVDDNQHISKYTSNTIKKFLDSKVKFYLATGRMYRSAQVVQKNLDSRVGIIASNGGIFTLNNKSYAQHFPANILSQILNISLQTNIATFFFTDHLVLYSKILPDYFNYSDKNRVASPNKSDYIKVNSSDQLKQYGDQIVNAIMIEDTHFEKLTSAKSLLDSLDISVSSSNLNNLELIPAGVSKATAIEKICQSLKINKKQILSFGDGLNDLEMFKTGIGIAMGNAPEEVKKQGNFITDSNLNNGIANFLNSERIIHND</sequence>
<dbReference type="RefSeq" id="WP_137610894.1">
    <property type="nucleotide sequence ID" value="NZ_BJDF01000005.1"/>
</dbReference>
<dbReference type="PANTHER" id="PTHR10000">
    <property type="entry name" value="PHOSPHOSERINE PHOSPHATASE"/>
    <property type="match status" value="1"/>
</dbReference>
<evidence type="ECO:0000313" key="1">
    <source>
        <dbReference type="EMBL" id="MFC6177632.1"/>
    </source>
</evidence>
<keyword evidence="2" id="KW-1185">Reference proteome</keyword>
<dbReference type="PANTHER" id="PTHR10000:SF23">
    <property type="entry name" value="5-AMINO-6-(5-PHOSPHO-D-RIBITYLAMINO)URACIL PHOSPHATASE YITU"/>
    <property type="match status" value="1"/>
</dbReference>
<dbReference type="InterPro" id="IPR006379">
    <property type="entry name" value="HAD-SF_hydro_IIB"/>
</dbReference>
<gene>
    <name evidence="1" type="ORF">ACFQAV_12510</name>
</gene>
<dbReference type="InterPro" id="IPR000150">
    <property type="entry name" value="Cof"/>
</dbReference>
<organism evidence="1 2">
    <name type="scientific">Companilactobacillus huachuanensis</name>
    <dbReference type="NCBI Taxonomy" id="2559914"/>
    <lineage>
        <taxon>Bacteria</taxon>
        <taxon>Bacillati</taxon>
        <taxon>Bacillota</taxon>
        <taxon>Bacilli</taxon>
        <taxon>Lactobacillales</taxon>
        <taxon>Lactobacillaceae</taxon>
        <taxon>Companilactobacillus</taxon>
    </lineage>
</organism>
<dbReference type="Proteomes" id="UP001596288">
    <property type="component" value="Unassembled WGS sequence"/>
</dbReference>
<dbReference type="SUPFAM" id="SSF56784">
    <property type="entry name" value="HAD-like"/>
    <property type="match status" value="1"/>
</dbReference>
<dbReference type="Gene3D" id="3.30.1240.10">
    <property type="match status" value="1"/>
</dbReference>
<name>A0ABW1RQC3_9LACO</name>
<reference evidence="2" key="1">
    <citation type="journal article" date="2019" name="Int. J. Syst. Evol. Microbiol.">
        <title>The Global Catalogue of Microorganisms (GCM) 10K type strain sequencing project: providing services to taxonomists for standard genome sequencing and annotation.</title>
        <authorList>
            <consortium name="The Broad Institute Genomics Platform"/>
            <consortium name="The Broad Institute Genome Sequencing Center for Infectious Disease"/>
            <person name="Wu L."/>
            <person name="Ma J."/>
        </authorList>
    </citation>
    <scope>NUCLEOTIDE SEQUENCE [LARGE SCALE GENOMIC DNA]</scope>
    <source>
        <strain evidence="2">CCM 8927</strain>
    </source>
</reference>
<dbReference type="GO" id="GO:0016787">
    <property type="term" value="F:hydrolase activity"/>
    <property type="evidence" value="ECO:0007669"/>
    <property type="project" value="UniProtKB-KW"/>
</dbReference>